<comment type="caution">
    <text evidence="1">The sequence shown here is derived from an EMBL/GenBank/DDBJ whole genome shotgun (WGS) entry which is preliminary data.</text>
</comment>
<dbReference type="STRING" id="1802407.A3I40_02580"/>
<dbReference type="AlphaFoldDB" id="A0A1F7VBS7"/>
<reference evidence="1 2" key="1">
    <citation type="journal article" date="2016" name="Nat. Commun.">
        <title>Thousands of microbial genomes shed light on interconnected biogeochemical processes in an aquifer system.</title>
        <authorList>
            <person name="Anantharaman K."/>
            <person name="Brown C.T."/>
            <person name="Hug L.A."/>
            <person name="Sharon I."/>
            <person name="Castelle C.J."/>
            <person name="Probst A.J."/>
            <person name="Thomas B.C."/>
            <person name="Singh A."/>
            <person name="Wilkins M.J."/>
            <person name="Karaoz U."/>
            <person name="Brodie E.L."/>
            <person name="Williams K.H."/>
            <person name="Hubbard S.S."/>
            <person name="Banfield J.F."/>
        </authorList>
    </citation>
    <scope>NUCLEOTIDE SEQUENCE [LARGE SCALE GENOMIC DNA]</scope>
</reference>
<gene>
    <name evidence="1" type="ORF">A3I40_02580</name>
</gene>
<sequence length="222" mass="25371">MKTQTNSMKYEGQCRFCKEDFTKRQIANHLDVCQKRERKENIRNLRLRIADPYMKNFWLIAEANKQAVFRDLDNLIRDVWVECCGHLSLFGGYGSETGKARIIWDTMNPGDNLNYIYDFGSSTELIVEVLGYSTHQLSGKKKIEIVARNYLPISNCAKCSKQATRICAACGEDAFTLACDECALKYHNEENKKEEHYLLPLANSPRAGVCGYEPTGSLDKLF</sequence>
<accession>A0A1F7VBS7</accession>
<evidence type="ECO:0000313" key="2">
    <source>
        <dbReference type="Proteomes" id="UP000178723"/>
    </source>
</evidence>
<dbReference type="EMBL" id="MGEP01000010">
    <property type="protein sequence ID" value="OGL87444.1"/>
    <property type="molecule type" value="Genomic_DNA"/>
</dbReference>
<dbReference type="Proteomes" id="UP000178723">
    <property type="component" value="Unassembled WGS sequence"/>
</dbReference>
<dbReference type="SUPFAM" id="SSF159941">
    <property type="entry name" value="MM3350-like"/>
    <property type="match status" value="1"/>
</dbReference>
<evidence type="ECO:0000313" key="1">
    <source>
        <dbReference type="EMBL" id="OGL87444.1"/>
    </source>
</evidence>
<dbReference type="InterPro" id="IPR024047">
    <property type="entry name" value="MM3350-like_sf"/>
</dbReference>
<protein>
    <submittedName>
        <fullName evidence="1">Uncharacterized protein</fullName>
    </submittedName>
</protein>
<proteinExistence type="predicted"/>
<organism evidence="1 2">
    <name type="scientific">Candidatus Uhrbacteria bacterium RIFCSPLOWO2_02_FULL_48_12</name>
    <dbReference type="NCBI Taxonomy" id="1802407"/>
    <lineage>
        <taxon>Bacteria</taxon>
        <taxon>Candidatus Uhriibacteriota</taxon>
    </lineage>
</organism>
<name>A0A1F7VBS7_9BACT</name>